<proteinExistence type="predicted"/>
<reference evidence="2" key="1">
    <citation type="submission" date="2022-11" db="UniProtKB">
        <authorList>
            <consortium name="WormBaseParasite"/>
        </authorList>
    </citation>
    <scope>IDENTIFICATION</scope>
</reference>
<evidence type="ECO:0000313" key="1">
    <source>
        <dbReference type="Proteomes" id="UP000887565"/>
    </source>
</evidence>
<name>A0A915HR94_ROMCU</name>
<accession>A0A915HR94</accession>
<organism evidence="1 2">
    <name type="scientific">Romanomermis culicivorax</name>
    <name type="common">Nematode worm</name>
    <dbReference type="NCBI Taxonomy" id="13658"/>
    <lineage>
        <taxon>Eukaryota</taxon>
        <taxon>Metazoa</taxon>
        <taxon>Ecdysozoa</taxon>
        <taxon>Nematoda</taxon>
        <taxon>Enoplea</taxon>
        <taxon>Dorylaimia</taxon>
        <taxon>Mermithida</taxon>
        <taxon>Mermithoidea</taxon>
        <taxon>Mermithidae</taxon>
        <taxon>Romanomermis</taxon>
    </lineage>
</organism>
<evidence type="ECO:0000313" key="2">
    <source>
        <dbReference type="WBParaSite" id="nRc.2.0.1.t04448-RA"/>
    </source>
</evidence>
<protein>
    <submittedName>
        <fullName evidence="2">Uncharacterized protein</fullName>
    </submittedName>
</protein>
<dbReference type="Proteomes" id="UP000887565">
    <property type="component" value="Unplaced"/>
</dbReference>
<dbReference type="AlphaFoldDB" id="A0A915HR94"/>
<keyword evidence="1" id="KW-1185">Reference proteome</keyword>
<dbReference type="WBParaSite" id="nRc.2.0.1.t04448-RA">
    <property type="protein sequence ID" value="nRc.2.0.1.t04448-RA"/>
    <property type="gene ID" value="nRc.2.0.1.g04448"/>
</dbReference>
<sequence>MEQSTIIEMDNNFGQPQEQQDNTNFILSNYNAWPMVCSTDIFNYFSSLFGGPHMVNEDLILLAPEGIKSFI</sequence>